<evidence type="ECO:0000256" key="3">
    <source>
        <dbReference type="ARBA" id="ARBA00022917"/>
    </source>
</evidence>
<dbReference type="HAMAP" id="MF_00080">
    <property type="entry name" value="IF_3"/>
    <property type="match status" value="1"/>
</dbReference>
<dbReference type="FunFam" id="3.30.110.10:FF:000001">
    <property type="entry name" value="Translation initiation factor IF-3"/>
    <property type="match status" value="1"/>
</dbReference>
<dbReference type="EMBL" id="CASHTH010001728">
    <property type="protein sequence ID" value="CAI8019149.1"/>
    <property type="molecule type" value="Genomic_DNA"/>
</dbReference>
<dbReference type="InterPro" id="IPR001288">
    <property type="entry name" value="Translation_initiation_fac_3"/>
</dbReference>
<dbReference type="NCBIfam" id="TIGR00168">
    <property type="entry name" value="infC"/>
    <property type="match status" value="1"/>
</dbReference>
<dbReference type="Gene3D" id="3.30.110.10">
    <property type="entry name" value="Translation initiation factor 3 (IF-3), C-terminal domain"/>
    <property type="match status" value="1"/>
</dbReference>
<evidence type="ECO:0000256" key="1">
    <source>
        <dbReference type="ARBA" id="ARBA00005439"/>
    </source>
</evidence>
<comment type="similarity">
    <text evidence="1">Belongs to the IF-3 family.</text>
</comment>
<reference evidence="6" key="1">
    <citation type="submission" date="2023-03" db="EMBL/GenBank/DDBJ databases">
        <authorList>
            <person name="Steffen K."/>
            <person name="Cardenas P."/>
        </authorList>
    </citation>
    <scope>NUCLEOTIDE SEQUENCE</scope>
</reference>
<evidence type="ECO:0000256" key="2">
    <source>
        <dbReference type="ARBA" id="ARBA00022540"/>
    </source>
</evidence>
<dbReference type="Pfam" id="PF05198">
    <property type="entry name" value="IF3_N"/>
    <property type="match status" value="1"/>
</dbReference>
<name>A0AA35WG14_GEOBA</name>
<dbReference type="InterPro" id="IPR036787">
    <property type="entry name" value="T_IF-3_N_sf"/>
</dbReference>
<feature type="non-terminal residue" evidence="6">
    <location>
        <position position="1"/>
    </location>
</feature>
<keyword evidence="7" id="KW-1185">Reference proteome</keyword>
<dbReference type="GO" id="GO:0016020">
    <property type="term" value="C:membrane"/>
    <property type="evidence" value="ECO:0007669"/>
    <property type="project" value="TreeGrafter"/>
</dbReference>
<dbReference type="GO" id="GO:0003743">
    <property type="term" value="F:translation initiation factor activity"/>
    <property type="evidence" value="ECO:0007669"/>
    <property type="project" value="UniProtKB-KW"/>
</dbReference>
<dbReference type="GO" id="GO:0005829">
    <property type="term" value="C:cytosol"/>
    <property type="evidence" value="ECO:0007669"/>
    <property type="project" value="TreeGrafter"/>
</dbReference>
<comment type="caution">
    <text evidence="6">The sequence shown here is derived from an EMBL/GenBank/DDBJ whole genome shotgun (WGS) entry which is preliminary data.</text>
</comment>
<keyword evidence="2 6" id="KW-0396">Initiation factor</keyword>
<keyword evidence="3" id="KW-0648">Protein biosynthesis</keyword>
<dbReference type="SUPFAM" id="SSF55200">
    <property type="entry name" value="Translation initiation factor IF3, C-terminal domain"/>
    <property type="match status" value="1"/>
</dbReference>
<evidence type="ECO:0000259" key="4">
    <source>
        <dbReference type="Pfam" id="PF00707"/>
    </source>
</evidence>
<evidence type="ECO:0000313" key="7">
    <source>
        <dbReference type="Proteomes" id="UP001174909"/>
    </source>
</evidence>
<dbReference type="FunFam" id="3.10.20.80:FF:000001">
    <property type="entry name" value="Translation initiation factor IF-3"/>
    <property type="match status" value="1"/>
</dbReference>
<dbReference type="PANTHER" id="PTHR10938">
    <property type="entry name" value="TRANSLATION INITIATION FACTOR IF-3"/>
    <property type="match status" value="1"/>
</dbReference>
<dbReference type="InterPro" id="IPR019814">
    <property type="entry name" value="Translation_initiation_fac_3_N"/>
</dbReference>
<dbReference type="Pfam" id="PF00707">
    <property type="entry name" value="IF3_C"/>
    <property type="match status" value="1"/>
</dbReference>
<dbReference type="Gene3D" id="3.10.20.80">
    <property type="entry name" value="Translation initiation factor 3 (IF-3), N-terminal domain"/>
    <property type="match status" value="1"/>
</dbReference>
<dbReference type="GO" id="GO:0043022">
    <property type="term" value="F:ribosome binding"/>
    <property type="evidence" value="ECO:0007669"/>
    <property type="project" value="TreeGrafter"/>
</dbReference>
<gene>
    <name evidence="6" type="ORF">GBAR_LOCUS11532</name>
</gene>
<accession>A0AA35WG14</accession>
<dbReference type="InterPro" id="IPR036788">
    <property type="entry name" value="T_IF-3_C_sf"/>
</dbReference>
<protein>
    <submittedName>
        <fullName evidence="6">Translation initiation factor IF-3</fullName>
    </submittedName>
</protein>
<dbReference type="InterPro" id="IPR019815">
    <property type="entry name" value="Translation_initiation_fac_3_C"/>
</dbReference>
<feature type="domain" description="Translation initiation factor 3 N-terminal" evidence="5">
    <location>
        <begin position="27"/>
        <end position="95"/>
    </location>
</feature>
<evidence type="ECO:0000313" key="6">
    <source>
        <dbReference type="EMBL" id="CAI8019149.1"/>
    </source>
</evidence>
<organism evidence="6 7">
    <name type="scientific">Geodia barretti</name>
    <name type="common">Barrett's horny sponge</name>
    <dbReference type="NCBI Taxonomy" id="519541"/>
    <lineage>
        <taxon>Eukaryota</taxon>
        <taxon>Metazoa</taxon>
        <taxon>Porifera</taxon>
        <taxon>Demospongiae</taxon>
        <taxon>Heteroscleromorpha</taxon>
        <taxon>Tetractinellida</taxon>
        <taxon>Astrophorina</taxon>
        <taxon>Geodiidae</taxon>
        <taxon>Geodia</taxon>
    </lineage>
</organism>
<sequence>RFARLAPTVAQTQTYDGGVAIARQYRVNEQIRVPRVRVIGEDGEQLGVMTVPDALARARINELDLVEVAPNADPPVCRLLDYGKLRYLTSKKERETRKSQKSNDLKEVRFRPNIGVHDFYAKLRKVRQFIGNGDKVKLTVRFRGREAVHQQLGLSLLKRVADDLKDDVRLEHAPSMEGRAMSMVLIPSPTSTVKSERNDNATAVTTE</sequence>
<proteinExistence type="inferred from homology"/>
<feature type="domain" description="Translation initiation factor 3 C-terminal" evidence="4">
    <location>
        <begin position="104"/>
        <end position="187"/>
    </location>
</feature>
<dbReference type="Proteomes" id="UP001174909">
    <property type="component" value="Unassembled WGS sequence"/>
</dbReference>
<evidence type="ECO:0000259" key="5">
    <source>
        <dbReference type="Pfam" id="PF05198"/>
    </source>
</evidence>
<dbReference type="GO" id="GO:0032790">
    <property type="term" value="P:ribosome disassembly"/>
    <property type="evidence" value="ECO:0007669"/>
    <property type="project" value="TreeGrafter"/>
</dbReference>
<dbReference type="SUPFAM" id="SSF54364">
    <property type="entry name" value="Translation initiation factor IF3, N-terminal domain"/>
    <property type="match status" value="1"/>
</dbReference>
<dbReference type="PANTHER" id="PTHR10938:SF0">
    <property type="entry name" value="TRANSLATION INITIATION FACTOR IF-3, MITOCHONDRIAL"/>
    <property type="match status" value="1"/>
</dbReference>
<dbReference type="AlphaFoldDB" id="A0AA35WG14"/>